<organism evidence="6 7">
    <name type="scientific">Mugilogobius chulae</name>
    <name type="common">yellowstripe goby</name>
    <dbReference type="NCBI Taxonomy" id="88201"/>
    <lineage>
        <taxon>Eukaryota</taxon>
        <taxon>Metazoa</taxon>
        <taxon>Chordata</taxon>
        <taxon>Craniata</taxon>
        <taxon>Vertebrata</taxon>
        <taxon>Euteleostomi</taxon>
        <taxon>Actinopterygii</taxon>
        <taxon>Neopterygii</taxon>
        <taxon>Teleostei</taxon>
        <taxon>Neoteleostei</taxon>
        <taxon>Acanthomorphata</taxon>
        <taxon>Gobiaria</taxon>
        <taxon>Gobiiformes</taxon>
        <taxon>Gobioidei</taxon>
        <taxon>Gobiidae</taxon>
        <taxon>Gobionellinae</taxon>
        <taxon>Mugilogobius</taxon>
    </lineage>
</organism>
<dbReference type="SUPFAM" id="SSF50494">
    <property type="entry name" value="Trypsin-like serine proteases"/>
    <property type="match status" value="1"/>
</dbReference>
<dbReference type="GO" id="GO:0006508">
    <property type="term" value="P:proteolysis"/>
    <property type="evidence" value="ECO:0007669"/>
    <property type="project" value="InterPro"/>
</dbReference>
<keyword evidence="4" id="KW-0732">Signal</keyword>
<feature type="domain" description="Peptidase S1" evidence="5">
    <location>
        <begin position="29"/>
        <end position="222"/>
    </location>
</feature>
<evidence type="ECO:0000313" key="7">
    <source>
        <dbReference type="Proteomes" id="UP001460270"/>
    </source>
</evidence>
<keyword evidence="3" id="KW-1015">Disulfide bond</keyword>
<dbReference type="AlphaFoldDB" id="A0AAW0MYW3"/>
<dbReference type="InterPro" id="IPR001254">
    <property type="entry name" value="Trypsin_dom"/>
</dbReference>
<keyword evidence="2" id="KW-0964">Secreted</keyword>
<dbReference type="InterPro" id="IPR043504">
    <property type="entry name" value="Peptidase_S1_PA_chymotrypsin"/>
</dbReference>
<dbReference type="CDD" id="cd00190">
    <property type="entry name" value="Tryp_SPc"/>
    <property type="match status" value="1"/>
</dbReference>
<dbReference type="EMBL" id="JBBPFD010000022">
    <property type="protein sequence ID" value="KAK7881811.1"/>
    <property type="molecule type" value="Genomic_DNA"/>
</dbReference>
<dbReference type="GO" id="GO:0005615">
    <property type="term" value="C:extracellular space"/>
    <property type="evidence" value="ECO:0007669"/>
    <property type="project" value="TreeGrafter"/>
</dbReference>
<dbReference type="PROSITE" id="PS00134">
    <property type="entry name" value="TRYPSIN_HIS"/>
    <property type="match status" value="1"/>
</dbReference>
<dbReference type="GO" id="GO:0004252">
    <property type="term" value="F:serine-type endopeptidase activity"/>
    <property type="evidence" value="ECO:0007669"/>
    <property type="project" value="InterPro"/>
</dbReference>
<dbReference type="PRINTS" id="PR00722">
    <property type="entry name" value="CHYMOTRYPSIN"/>
</dbReference>
<dbReference type="InterPro" id="IPR050850">
    <property type="entry name" value="Peptidase_S1_Elastase_sf"/>
</dbReference>
<evidence type="ECO:0000313" key="6">
    <source>
        <dbReference type="EMBL" id="KAK7881811.1"/>
    </source>
</evidence>
<gene>
    <name evidence="6" type="ORF">WMY93_030220</name>
</gene>
<evidence type="ECO:0000256" key="2">
    <source>
        <dbReference type="ARBA" id="ARBA00022525"/>
    </source>
</evidence>
<dbReference type="InterPro" id="IPR001314">
    <property type="entry name" value="Peptidase_S1A"/>
</dbReference>
<dbReference type="Gene3D" id="2.40.10.10">
    <property type="entry name" value="Trypsin-like serine proteases"/>
    <property type="match status" value="2"/>
</dbReference>
<proteinExistence type="predicted"/>
<dbReference type="InterPro" id="IPR009003">
    <property type="entry name" value="Peptidase_S1_PA"/>
</dbReference>
<evidence type="ECO:0000259" key="5">
    <source>
        <dbReference type="PROSITE" id="PS50240"/>
    </source>
</evidence>
<sequence length="222" mass="24388">MTWLVAFIFCIGLVSAGTGLNHRVHNDRVIGGHDARPNVWKWQVSLQLDSYNDGSFYHICGGSLVDPYHIMTAAHCILSSDARQYRAVLGEYNLDRYEGSEQFRLVERIVVHPKWNEDLAKGNDIAVLRLTEPVYDNGYVSIADLPYPGQTLPNNFECFITGWGLIDFFGSVPAILQEAPIAVVEHSVCSQPDWWGSLALETMVCAGGDGVISGCQGDSGGP</sequence>
<comment type="subcellular location">
    <subcellularLocation>
        <location evidence="1">Secreted</location>
    </subcellularLocation>
</comment>
<dbReference type="FunFam" id="2.40.10.10:FF:000122">
    <property type="entry name" value="Chymotrypsin-like elastase family member 1"/>
    <property type="match status" value="1"/>
</dbReference>
<dbReference type="SMART" id="SM00020">
    <property type="entry name" value="Tryp_SPc"/>
    <property type="match status" value="1"/>
</dbReference>
<name>A0AAW0MYW3_9GOBI</name>
<protein>
    <recommendedName>
        <fullName evidence="5">Peptidase S1 domain-containing protein</fullName>
    </recommendedName>
</protein>
<dbReference type="InterPro" id="IPR018114">
    <property type="entry name" value="TRYPSIN_HIS"/>
</dbReference>
<dbReference type="PANTHER" id="PTHR24257:SF22">
    <property type="entry name" value="CHYMOTRYPSIN-LIKE ELASTASE FAMILY MEMBER 3B"/>
    <property type="match status" value="1"/>
</dbReference>
<keyword evidence="7" id="KW-1185">Reference proteome</keyword>
<evidence type="ECO:0000256" key="4">
    <source>
        <dbReference type="SAM" id="SignalP"/>
    </source>
</evidence>
<feature type="signal peptide" evidence="4">
    <location>
        <begin position="1"/>
        <end position="16"/>
    </location>
</feature>
<reference evidence="7" key="1">
    <citation type="submission" date="2024-04" db="EMBL/GenBank/DDBJ databases">
        <title>Salinicola lusitanus LLJ914,a marine bacterium isolated from the Okinawa Trough.</title>
        <authorList>
            <person name="Li J."/>
        </authorList>
    </citation>
    <scope>NUCLEOTIDE SEQUENCE [LARGE SCALE GENOMIC DNA]</scope>
</reference>
<dbReference type="PROSITE" id="PS50240">
    <property type="entry name" value="TRYPSIN_DOM"/>
    <property type="match status" value="1"/>
</dbReference>
<feature type="chain" id="PRO_5043564518" description="Peptidase S1 domain-containing protein" evidence="4">
    <location>
        <begin position="17"/>
        <end position="222"/>
    </location>
</feature>
<dbReference type="Proteomes" id="UP001460270">
    <property type="component" value="Unassembled WGS sequence"/>
</dbReference>
<evidence type="ECO:0000256" key="1">
    <source>
        <dbReference type="ARBA" id="ARBA00004613"/>
    </source>
</evidence>
<dbReference type="Pfam" id="PF00089">
    <property type="entry name" value="Trypsin"/>
    <property type="match status" value="1"/>
</dbReference>
<dbReference type="PANTHER" id="PTHR24257">
    <property type="entry name" value="CHYMOTRYPSIN-LIKE ELASTASE FAMILY MEMBER"/>
    <property type="match status" value="1"/>
</dbReference>
<accession>A0AAW0MYW3</accession>
<comment type="caution">
    <text evidence="6">The sequence shown here is derived from an EMBL/GenBank/DDBJ whole genome shotgun (WGS) entry which is preliminary data.</text>
</comment>
<evidence type="ECO:0000256" key="3">
    <source>
        <dbReference type="ARBA" id="ARBA00023157"/>
    </source>
</evidence>